<dbReference type="InterPro" id="IPR013783">
    <property type="entry name" value="Ig-like_fold"/>
</dbReference>
<keyword evidence="4" id="KW-0472">Membrane</keyword>
<keyword evidence="4" id="KW-0812">Transmembrane</keyword>
<dbReference type="InterPro" id="IPR041033">
    <property type="entry name" value="SpaA_PFL_dom_1"/>
</dbReference>
<evidence type="ECO:0000256" key="1">
    <source>
        <dbReference type="ARBA" id="ARBA00007257"/>
    </source>
</evidence>
<dbReference type="RefSeq" id="WP_311816531.1">
    <property type="nucleotide sequence ID" value="NZ_JARPXG010000004.1"/>
</dbReference>
<dbReference type="Gene3D" id="3.40.50.410">
    <property type="entry name" value="von Willebrand factor, type A domain"/>
    <property type="match status" value="1"/>
</dbReference>
<organism evidence="6 7">
    <name type="scientific">Enterococcus raffinosus</name>
    <dbReference type="NCBI Taxonomy" id="71452"/>
    <lineage>
        <taxon>Bacteria</taxon>
        <taxon>Bacillati</taxon>
        <taxon>Bacillota</taxon>
        <taxon>Bacilli</taxon>
        <taxon>Lactobacillales</taxon>
        <taxon>Enterococcaceae</taxon>
        <taxon>Enterococcus</taxon>
    </lineage>
</organism>
<evidence type="ECO:0000313" key="6">
    <source>
        <dbReference type="EMBL" id="MDT2543667.1"/>
    </source>
</evidence>
<dbReference type="SUPFAM" id="SSF49478">
    <property type="entry name" value="Cna protein B-type domain"/>
    <property type="match status" value="1"/>
</dbReference>
<dbReference type="Pfam" id="PF17802">
    <property type="entry name" value="SpaA"/>
    <property type="match status" value="2"/>
</dbReference>
<dbReference type="Pfam" id="PF21426">
    <property type="entry name" value="GBS104-like_Ig"/>
    <property type="match status" value="1"/>
</dbReference>
<sequence>MRKINLFLLLIAIFLIVVEAAIVSLPAQAENEAVGLIKKENLEFSYIYEEETDVNSWRFIFNRKSGERQRLKFKITDEKGQVIDYPESREMIEEDGWLMEKNFSVKNESQFNLHLSKSIVPLKLYIQMDQQFIDANEASEIQEDILEGETLFVLNGSKKEASLSTADSLKEKVTVSSEKFIGPKKNIQKNLIPQIQPARNAVSRMYSPLYMNKETKYKNDAGTYPEFSWKPTGQSNVINHQGGHSEQNGWDGVESWNVTNDDYSQSYIKYGDDFSNPNIQLRKYAQQTDKPDEFKIKLNVRGSTIYKPGVDIVFLLDNTGSMASNNRKTNSVKAVDKIITELKKVADPSSNAIRVGAHVFASYDPVIEEPQYGWKRENTHFKLSNNPTDWGKIKNSYESLVNAGYTFTQRGLQEAADILNDPTTDIGEERYKLLFMLTDGAPNASWEPLTAEFNSAMYYDPVLITSFSKGNAPNYLPGKSLGATGINTKFENNRSLTVNGQTIRSHLTTTNSTAQMLKDQGIEMHSIAVQISSTGSPDHTATELRKGLYRLSTKKATATGDNPEDYFYYHATDPTELTEKFKDWYQTIIRTVDQGVVTDPLGDMVELVTENGKEPKVTQVDNGAPLIENADKPTVSIKNGSRQIEVNNINLTRNQEIELEYTVRLKVDDPTFVSNQWYPTNKETVLRPTPERTNDRLEFGRPSVKFQKADFIIPVEKVWSDTHKGNANYWELRSDKVTVTLQKQNGSNWQDIESIDLAADKNWKGTFSPVEGGEANTYRVIEPNRTAGYKQPSINQASFTSETMISGGIKITNELLRGNHQFWKFMENGTTKFTDDLPKFNVKRSDGKVLVENLSPDSDGKVALTDLTMGDYIVEETYVPVGFQKMADLQLEVRENNPPTSLNVKVNGSTENYHAVNNLKDFAVMIEKIDENDNPLSGAAFKLTGLDYDETKMGGPIFNFTGLRPGSYKLTETESPNGYQQMKEPLVFVIGEDGKVTIPTHPDIRGTGGVGREENQIHLRLVNTRVRKGALPNTGDFGIKFFFIVAGSSILLGILLSGMYLYFTRKEI</sequence>
<dbReference type="Gene3D" id="2.60.40.1140">
    <property type="entry name" value="Collagen-binding surface protein Cna, B-type domain"/>
    <property type="match status" value="1"/>
</dbReference>
<dbReference type="Proteomes" id="UP001254770">
    <property type="component" value="Unassembled WGS sequence"/>
</dbReference>
<dbReference type="InterPro" id="IPR002035">
    <property type="entry name" value="VWF_A"/>
</dbReference>
<evidence type="ECO:0000256" key="2">
    <source>
        <dbReference type="ARBA" id="ARBA00022525"/>
    </source>
</evidence>
<dbReference type="Gene3D" id="2.60.40.2110">
    <property type="match status" value="1"/>
</dbReference>
<evidence type="ECO:0000256" key="3">
    <source>
        <dbReference type="ARBA" id="ARBA00022729"/>
    </source>
</evidence>
<dbReference type="AlphaFoldDB" id="A0AAW8T960"/>
<dbReference type="Pfam" id="PF00092">
    <property type="entry name" value="VWA"/>
    <property type="match status" value="1"/>
</dbReference>
<dbReference type="Gene3D" id="2.60.40.10">
    <property type="entry name" value="Immunoglobulins"/>
    <property type="match status" value="2"/>
</dbReference>
<dbReference type="SMART" id="SM00327">
    <property type="entry name" value="VWA"/>
    <property type="match status" value="1"/>
</dbReference>
<dbReference type="CDD" id="cd00198">
    <property type="entry name" value="vWFA"/>
    <property type="match status" value="1"/>
</dbReference>
<evidence type="ECO:0000313" key="7">
    <source>
        <dbReference type="Proteomes" id="UP001254770"/>
    </source>
</evidence>
<dbReference type="PROSITE" id="PS50234">
    <property type="entry name" value="VWFA"/>
    <property type="match status" value="1"/>
</dbReference>
<keyword evidence="2" id="KW-0964">Secreted</keyword>
<comment type="caution">
    <text evidence="6">The sequence shown here is derived from an EMBL/GenBank/DDBJ whole genome shotgun (WGS) entry which is preliminary data.</text>
</comment>
<proteinExistence type="inferred from homology"/>
<evidence type="ECO:0000259" key="5">
    <source>
        <dbReference type="PROSITE" id="PS50234"/>
    </source>
</evidence>
<comment type="similarity">
    <text evidence="1">Belongs to the serine-aspartate repeat-containing protein (SDr) family.</text>
</comment>
<protein>
    <submittedName>
        <fullName evidence="6">SpaA isopeptide-forming pilin-related protein</fullName>
    </submittedName>
</protein>
<feature type="domain" description="VWFA" evidence="5">
    <location>
        <begin position="311"/>
        <end position="588"/>
    </location>
</feature>
<dbReference type="PANTHER" id="PTHR36108:SF13">
    <property type="entry name" value="COLOSSIN-B-RELATED"/>
    <property type="match status" value="1"/>
</dbReference>
<name>A0AAW8T960_9ENTE</name>
<dbReference type="InterPro" id="IPR036465">
    <property type="entry name" value="vWFA_dom_sf"/>
</dbReference>
<accession>A0AAW8T960</accession>
<dbReference type="InterPro" id="IPR049319">
    <property type="entry name" value="GBS104-like_Ig"/>
</dbReference>
<reference evidence="6" key="1">
    <citation type="submission" date="2023-03" db="EMBL/GenBank/DDBJ databases">
        <authorList>
            <person name="Shen W."/>
            <person name="Cai J."/>
        </authorList>
    </citation>
    <scope>NUCLEOTIDE SEQUENCE</scope>
    <source>
        <strain evidence="6">Y15</strain>
    </source>
</reference>
<keyword evidence="3" id="KW-0732">Signal</keyword>
<evidence type="ECO:0000256" key="4">
    <source>
        <dbReference type="SAM" id="Phobius"/>
    </source>
</evidence>
<feature type="transmembrane region" description="Helical" evidence="4">
    <location>
        <begin position="1041"/>
        <end position="1063"/>
    </location>
</feature>
<dbReference type="PANTHER" id="PTHR36108">
    <property type="entry name" value="COLOSSIN-B-RELATED"/>
    <property type="match status" value="1"/>
</dbReference>
<gene>
    <name evidence="6" type="ORF">P7D69_04785</name>
</gene>
<dbReference type="SUPFAM" id="SSF53300">
    <property type="entry name" value="vWA-like"/>
    <property type="match status" value="1"/>
</dbReference>
<keyword evidence="4" id="KW-1133">Transmembrane helix</keyword>
<dbReference type="EMBL" id="JARPXL010000003">
    <property type="protein sequence ID" value="MDT2543667.1"/>
    <property type="molecule type" value="Genomic_DNA"/>
</dbReference>